<keyword evidence="1" id="KW-1133">Transmembrane helix</keyword>
<evidence type="ECO:0000313" key="2">
    <source>
        <dbReference type="EMBL" id="UOO80946.1"/>
    </source>
</evidence>
<dbReference type="Proteomes" id="UP000829817">
    <property type="component" value="Chromosome"/>
</dbReference>
<keyword evidence="1" id="KW-0472">Membrane</keyword>
<dbReference type="EMBL" id="CP091508">
    <property type="protein sequence ID" value="UOO80946.1"/>
    <property type="molecule type" value="Genomic_DNA"/>
</dbReference>
<evidence type="ECO:0000256" key="1">
    <source>
        <dbReference type="SAM" id="Phobius"/>
    </source>
</evidence>
<keyword evidence="1" id="KW-0812">Transmembrane</keyword>
<feature type="transmembrane region" description="Helical" evidence="1">
    <location>
        <begin position="6"/>
        <end position="26"/>
    </location>
</feature>
<gene>
    <name evidence="2" type="ORF">LVJ83_08090</name>
</gene>
<dbReference type="RefSeq" id="WP_244784016.1">
    <property type="nucleotide sequence ID" value="NZ_CP091508.1"/>
</dbReference>
<reference evidence="2 3" key="1">
    <citation type="journal article" date="2022" name="Res Sq">
        <title>Evolution of multicellular longitudinally dividing oral cavity symbionts (Neisseriaceae).</title>
        <authorList>
            <person name="Nyongesa S."/>
            <person name="Weber P."/>
            <person name="Bernet E."/>
            <person name="Pullido F."/>
            <person name="Nieckarz M."/>
            <person name="Delaby M."/>
            <person name="Nieves C."/>
            <person name="Viehboeck T."/>
            <person name="Krause N."/>
            <person name="Rivera-Millot A."/>
            <person name="Nakamura A."/>
            <person name="Vischer N."/>
            <person name="VanNieuwenhze M."/>
            <person name="Brun Y."/>
            <person name="Cava F."/>
            <person name="Bulgheresi S."/>
            <person name="Veyrier F."/>
        </authorList>
    </citation>
    <scope>NUCLEOTIDE SEQUENCE [LARGE SCALE GENOMIC DNA]</scope>
    <source>
        <strain evidence="2 3">CCUG 63373m</strain>
    </source>
</reference>
<protein>
    <submittedName>
        <fullName evidence="2">Uncharacterized protein</fullName>
    </submittedName>
</protein>
<proteinExistence type="predicted"/>
<name>A0ABY4DW87_9NEIS</name>
<keyword evidence="3" id="KW-1185">Reference proteome</keyword>
<organism evidence="2 3">
    <name type="scientific">Uruburuella testudinis</name>
    <dbReference type="NCBI Taxonomy" id="1282863"/>
    <lineage>
        <taxon>Bacteria</taxon>
        <taxon>Pseudomonadati</taxon>
        <taxon>Pseudomonadota</taxon>
        <taxon>Betaproteobacteria</taxon>
        <taxon>Neisseriales</taxon>
        <taxon>Neisseriaceae</taxon>
        <taxon>Uruburuella</taxon>
    </lineage>
</organism>
<accession>A0ABY4DW87</accession>
<sequence length="174" mass="19015">MIWEFVATVSAGLGAAGIMMIIRLLVKKLPKWLVPAAAGLGMIGFQVYNEYSWYGHTRSLLPASAVVVAEVPESTFYKPWSYVKPQILKFVAIDTAKTAPVGNSGQVLQTNLYFFERRMSAQTWPVLINCQTGLQANAPQTAHTNQTQSVDASAWSKTDYSEKIAQAICPGKAS</sequence>
<evidence type="ECO:0000313" key="3">
    <source>
        <dbReference type="Proteomes" id="UP000829817"/>
    </source>
</evidence>